<proteinExistence type="predicted"/>
<protein>
    <submittedName>
        <fullName evidence="1">Uncharacterized protein</fullName>
    </submittedName>
</protein>
<organism evidence="1 2">
    <name type="scientific">Bauhinia variegata</name>
    <name type="common">Purple orchid tree</name>
    <name type="synonym">Phanera variegata</name>
    <dbReference type="NCBI Taxonomy" id="167791"/>
    <lineage>
        <taxon>Eukaryota</taxon>
        <taxon>Viridiplantae</taxon>
        <taxon>Streptophyta</taxon>
        <taxon>Embryophyta</taxon>
        <taxon>Tracheophyta</taxon>
        <taxon>Spermatophyta</taxon>
        <taxon>Magnoliopsida</taxon>
        <taxon>eudicotyledons</taxon>
        <taxon>Gunneridae</taxon>
        <taxon>Pentapetalae</taxon>
        <taxon>rosids</taxon>
        <taxon>fabids</taxon>
        <taxon>Fabales</taxon>
        <taxon>Fabaceae</taxon>
        <taxon>Cercidoideae</taxon>
        <taxon>Cercideae</taxon>
        <taxon>Bauhiniinae</taxon>
        <taxon>Bauhinia</taxon>
    </lineage>
</organism>
<evidence type="ECO:0000313" key="2">
    <source>
        <dbReference type="Proteomes" id="UP000828941"/>
    </source>
</evidence>
<comment type="caution">
    <text evidence="1">The sequence shown here is derived from an EMBL/GenBank/DDBJ whole genome shotgun (WGS) entry which is preliminary data.</text>
</comment>
<dbReference type="EMBL" id="CM039438">
    <property type="protein sequence ID" value="KAI4298732.1"/>
    <property type="molecule type" value="Genomic_DNA"/>
</dbReference>
<name>A0ACB9KN19_BAUVA</name>
<gene>
    <name evidence="1" type="ORF">L6164_032255</name>
</gene>
<accession>A0ACB9KN19</accession>
<sequence>MFMTKGMNIEESVAILGAHTLRVGHCLNIVRRLGLFGIDSRISKDFRTAPFVKQFAMDQNYFFQVFSSAFVKLSSTNVLTAQQGEVRRQCNRVN</sequence>
<reference evidence="1 2" key="1">
    <citation type="journal article" date="2022" name="DNA Res.">
        <title>Chromosomal-level genome assembly of the orchid tree Bauhinia variegata (Leguminosae; Cercidoideae) supports the allotetraploid origin hypothesis of Bauhinia.</title>
        <authorList>
            <person name="Zhong Y."/>
            <person name="Chen Y."/>
            <person name="Zheng D."/>
            <person name="Pang J."/>
            <person name="Liu Y."/>
            <person name="Luo S."/>
            <person name="Meng S."/>
            <person name="Qian L."/>
            <person name="Wei D."/>
            <person name="Dai S."/>
            <person name="Zhou R."/>
        </authorList>
    </citation>
    <scope>NUCLEOTIDE SEQUENCE [LARGE SCALE GENOMIC DNA]</scope>
    <source>
        <strain evidence="1">BV-YZ2020</strain>
    </source>
</reference>
<dbReference type="Proteomes" id="UP000828941">
    <property type="component" value="Chromosome 13"/>
</dbReference>
<keyword evidence="2" id="KW-1185">Reference proteome</keyword>
<evidence type="ECO:0000313" key="1">
    <source>
        <dbReference type="EMBL" id="KAI4298732.1"/>
    </source>
</evidence>